<dbReference type="Proteomes" id="UP001254608">
    <property type="component" value="Unassembled WGS sequence"/>
</dbReference>
<evidence type="ECO:0000313" key="10">
    <source>
        <dbReference type="Proteomes" id="UP001254608"/>
    </source>
</evidence>
<feature type="domain" description="Fatty acid hydroxylase" evidence="8">
    <location>
        <begin position="101"/>
        <end position="235"/>
    </location>
</feature>
<evidence type="ECO:0000256" key="3">
    <source>
        <dbReference type="ARBA" id="ARBA00022989"/>
    </source>
</evidence>
<dbReference type="RefSeq" id="WP_311365143.1">
    <property type="nucleotide sequence ID" value="NZ_JAVRIC010000013.1"/>
</dbReference>
<name>A0ABU2WIQ8_9GAMM</name>
<evidence type="ECO:0000256" key="5">
    <source>
        <dbReference type="ARBA" id="ARBA00023098"/>
    </source>
</evidence>
<evidence type="ECO:0000313" key="9">
    <source>
        <dbReference type="EMBL" id="MDT0497751.1"/>
    </source>
</evidence>
<comment type="subcellular location">
    <subcellularLocation>
        <location evidence="1">Endomembrane system</location>
        <topology evidence="1">Multi-pass membrane protein</topology>
    </subcellularLocation>
</comment>
<keyword evidence="2 7" id="KW-0812">Transmembrane</keyword>
<dbReference type="EMBL" id="JAVRIC010000013">
    <property type="protein sequence ID" value="MDT0497751.1"/>
    <property type="molecule type" value="Genomic_DNA"/>
</dbReference>
<comment type="caution">
    <text evidence="9">The sequence shown here is derived from an EMBL/GenBank/DDBJ whole genome shotgun (WGS) entry which is preliminary data.</text>
</comment>
<organism evidence="9 10">
    <name type="scientific">Banduia mediterranea</name>
    <dbReference type="NCBI Taxonomy" id="3075609"/>
    <lineage>
        <taxon>Bacteria</taxon>
        <taxon>Pseudomonadati</taxon>
        <taxon>Pseudomonadota</taxon>
        <taxon>Gammaproteobacteria</taxon>
        <taxon>Nevskiales</taxon>
        <taxon>Algiphilaceae</taxon>
        <taxon>Banduia</taxon>
    </lineage>
</organism>
<dbReference type="EC" id="1.-.-.-" evidence="9"/>
<dbReference type="Pfam" id="PF04116">
    <property type="entry name" value="FA_hydroxylase"/>
    <property type="match status" value="1"/>
</dbReference>
<dbReference type="PANTHER" id="PTHR21624:SF1">
    <property type="entry name" value="ALKYLGLYCEROL MONOOXYGENASE"/>
    <property type="match status" value="1"/>
</dbReference>
<evidence type="ECO:0000259" key="8">
    <source>
        <dbReference type="Pfam" id="PF04116"/>
    </source>
</evidence>
<keyword evidence="4 9" id="KW-0560">Oxidoreductase</keyword>
<evidence type="ECO:0000256" key="4">
    <source>
        <dbReference type="ARBA" id="ARBA00023002"/>
    </source>
</evidence>
<feature type="transmembrane region" description="Helical" evidence="7">
    <location>
        <begin position="65"/>
        <end position="85"/>
    </location>
</feature>
<keyword evidence="6 7" id="KW-0472">Membrane</keyword>
<keyword evidence="10" id="KW-1185">Reference proteome</keyword>
<evidence type="ECO:0000256" key="2">
    <source>
        <dbReference type="ARBA" id="ARBA00022692"/>
    </source>
</evidence>
<keyword evidence="5" id="KW-0443">Lipid metabolism</keyword>
<dbReference type="GO" id="GO:0016491">
    <property type="term" value="F:oxidoreductase activity"/>
    <property type="evidence" value="ECO:0007669"/>
    <property type="project" value="UniProtKB-KW"/>
</dbReference>
<reference evidence="9 10" key="1">
    <citation type="submission" date="2023-09" db="EMBL/GenBank/DDBJ databases">
        <authorList>
            <person name="Rey-Velasco X."/>
        </authorList>
    </citation>
    <scope>NUCLEOTIDE SEQUENCE [LARGE SCALE GENOMIC DNA]</scope>
    <source>
        <strain evidence="9 10">W345</strain>
    </source>
</reference>
<accession>A0ABU2WIQ8</accession>
<dbReference type="InterPro" id="IPR051689">
    <property type="entry name" value="Sterol_desaturase/TMEM195"/>
</dbReference>
<dbReference type="PANTHER" id="PTHR21624">
    <property type="entry name" value="STEROL DESATURASE-RELATED PROTEIN"/>
    <property type="match status" value="1"/>
</dbReference>
<dbReference type="InterPro" id="IPR006694">
    <property type="entry name" value="Fatty_acid_hydroxylase"/>
</dbReference>
<feature type="transmembrane region" description="Helical" evidence="7">
    <location>
        <begin position="97"/>
        <end position="114"/>
    </location>
</feature>
<feature type="transmembrane region" description="Helical" evidence="7">
    <location>
        <begin position="24"/>
        <end position="44"/>
    </location>
</feature>
<keyword evidence="3 7" id="KW-1133">Transmembrane helix</keyword>
<proteinExistence type="predicted"/>
<gene>
    <name evidence="9" type="ORF">RM530_10295</name>
</gene>
<sequence length="313" mass="37272">MDFLTARLPQPLSEWLATVHFEQWFLLLLAPVFLATIVLEFVWWRRRGRNVYVWRDSFNNAVLALSHQASDAFAWSLLLGLFYAVWRHRLFEIPFNLASVILLYVLQDFLYYWFHRASHRIRWMWASHVVHHSQESLNLSTAFRQSLTYPISGMWVFWLPLAWIGFKPEHIVLCVAVNLAYQFFVHTEAVNKLPRPLEWLFNTPSHHRVHHARNPQYIDRNYAGVLVIWDRLFGSFVPEDPADPCDYGITRQLKTRNPIRMMFHEWIDLFRDVARPGPLWLRTKHLWAPPEWQRENSAVQTASRASVQASRTR</sequence>
<evidence type="ECO:0000256" key="1">
    <source>
        <dbReference type="ARBA" id="ARBA00004127"/>
    </source>
</evidence>
<evidence type="ECO:0000256" key="7">
    <source>
        <dbReference type="SAM" id="Phobius"/>
    </source>
</evidence>
<protein>
    <submittedName>
        <fullName evidence="9">Sterol desaturase family protein</fullName>
        <ecNumber evidence="9">1.-.-.-</ecNumber>
    </submittedName>
</protein>
<evidence type="ECO:0000256" key="6">
    <source>
        <dbReference type="ARBA" id="ARBA00023136"/>
    </source>
</evidence>